<keyword evidence="1" id="KW-0805">Transcription regulation</keyword>
<evidence type="ECO:0000313" key="5">
    <source>
        <dbReference type="EMBL" id="SIR74547.1"/>
    </source>
</evidence>
<dbReference type="Gene3D" id="1.10.10.10">
    <property type="entry name" value="Winged helix-like DNA-binding domain superfamily/Winged helix DNA-binding domain"/>
    <property type="match status" value="1"/>
</dbReference>
<dbReference type="InterPro" id="IPR023187">
    <property type="entry name" value="Tscrpt_reg_MarR-type_CS"/>
</dbReference>
<dbReference type="PANTHER" id="PTHR39515:SF2">
    <property type="entry name" value="HTH-TYPE TRANSCRIPTIONAL REGULATOR RV0880"/>
    <property type="match status" value="1"/>
</dbReference>
<evidence type="ECO:0000256" key="1">
    <source>
        <dbReference type="ARBA" id="ARBA00023015"/>
    </source>
</evidence>
<organism evidence="5 6">
    <name type="scientific">Williamsia sterculiae</name>
    <dbReference type="NCBI Taxonomy" id="1344003"/>
    <lineage>
        <taxon>Bacteria</taxon>
        <taxon>Bacillati</taxon>
        <taxon>Actinomycetota</taxon>
        <taxon>Actinomycetes</taxon>
        <taxon>Mycobacteriales</taxon>
        <taxon>Nocardiaceae</taxon>
        <taxon>Williamsia</taxon>
    </lineage>
</organism>
<reference evidence="5 6" key="1">
    <citation type="submission" date="2017-01" db="EMBL/GenBank/DDBJ databases">
        <authorList>
            <person name="Mah S.A."/>
            <person name="Swanson W.J."/>
            <person name="Moy G.W."/>
            <person name="Vacquier V.D."/>
        </authorList>
    </citation>
    <scope>NUCLEOTIDE SEQUENCE [LARGE SCALE GENOMIC DNA]</scope>
    <source>
        <strain evidence="5 6">CPCC 203464</strain>
    </source>
</reference>
<dbReference type="GO" id="GO:0003700">
    <property type="term" value="F:DNA-binding transcription factor activity"/>
    <property type="evidence" value="ECO:0007669"/>
    <property type="project" value="InterPro"/>
</dbReference>
<dbReference type="InterPro" id="IPR036390">
    <property type="entry name" value="WH_DNA-bd_sf"/>
</dbReference>
<sequence>MPVSSAAVSSAVDVYHDLIRINRALRAQSDRGSLSAGSVSALWTVVNHAPLRTTELAARENVATPTMSRIIAALEKQDLVERTADPDDGRVCLIRATPQGDEYIRGATSRRAQLFEQALDRLGPEDRVVTEQAIRGLADAFTALDDQ</sequence>
<protein>
    <submittedName>
        <fullName evidence="5">Transcriptional regulator, MarR family</fullName>
    </submittedName>
</protein>
<dbReference type="PANTHER" id="PTHR39515">
    <property type="entry name" value="CONSERVED PROTEIN"/>
    <property type="match status" value="1"/>
</dbReference>
<dbReference type="Pfam" id="PF01047">
    <property type="entry name" value="MarR"/>
    <property type="match status" value="1"/>
</dbReference>
<keyword evidence="3" id="KW-0804">Transcription</keyword>
<dbReference type="PROSITE" id="PS01117">
    <property type="entry name" value="HTH_MARR_1"/>
    <property type="match status" value="1"/>
</dbReference>
<dbReference type="InterPro" id="IPR000835">
    <property type="entry name" value="HTH_MarR-typ"/>
</dbReference>
<accession>A0A1N7DFK9</accession>
<dbReference type="InterPro" id="IPR036388">
    <property type="entry name" value="WH-like_DNA-bd_sf"/>
</dbReference>
<dbReference type="InterPro" id="IPR052526">
    <property type="entry name" value="HTH-type_Bedaq_tolerance"/>
</dbReference>
<evidence type="ECO:0000313" key="6">
    <source>
        <dbReference type="Proteomes" id="UP000186218"/>
    </source>
</evidence>
<dbReference type="AlphaFoldDB" id="A0A1N7DFK9"/>
<name>A0A1N7DFK9_9NOCA</name>
<dbReference type="Proteomes" id="UP000186218">
    <property type="component" value="Unassembled WGS sequence"/>
</dbReference>
<dbReference type="SUPFAM" id="SSF46785">
    <property type="entry name" value="Winged helix' DNA-binding domain"/>
    <property type="match status" value="1"/>
</dbReference>
<dbReference type="SMART" id="SM00347">
    <property type="entry name" value="HTH_MARR"/>
    <property type="match status" value="1"/>
</dbReference>
<evidence type="ECO:0000256" key="3">
    <source>
        <dbReference type="ARBA" id="ARBA00023163"/>
    </source>
</evidence>
<dbReference type="EMBL" id="FTNT01000002">
    <property type="protein sequence ID" value="SIR74547.1"/>
    <property type="molecule type" value="Genomic_DNA"/>
</dbReference>
<dbReference type="GO" id="GO:0003677">
    <property type="term" value="F:DNA binding"/>
    <property type="evidence" value="ECO:0007669"/>
    <property type="project" value="UniProtKB-KW"/>
</dbReference>
<dbReference type="PROSITE" id="PS50995">
    <property type="entry name" value="HTH_MARR_2"/>
    <property type="match status" value="1"/>
</dbReference>
<feature type="domain" description="HTH marR-type" evidence="4">
    <location>
        <begin position="11"/>
        <end position="139"/>
    </location>
</feature>
<proteinExistence type="predicted"/>
<keyword evidence="6" id="KW-1185">Reference proteome</keyword>
<keyword evidence="2" id="KW-0238">DNA-binding</keyword>
<dbReference type="STRING" id="1344003.SAMN05445060_0597"/>
<evidence type="ECO:0000259" key="4">
    <source>
        <dbReference type="PROSITE" id="PS50995"/>
    </source>
</evidence>
<gene>
    <name evidence="5" type="ORF">SAMN05445060_0597</name>
</gene>
<evidence type="ECO:0000256" key="2">
    <source>
        <dbReference type="ARBA" id="ARBA00023125"/>
    </source>
</evidence>